<feature type="region of interest" description="Disordered" evidence="2">
    <location>
        <begin position="95"/>
        <end position="117"/>
    </location>
</feature>
<protein>
    <submittedName>
        <fullName evidence="3">Uncharacterized protein</fullName>
    </submittedName>
</protein>
<evidence type="ECO:0000256" key="2">
    <source>
        <dbReference type="SAM" id="MobiDB-lite"/>
    </source>
</evidence>
<feature type="compositionally biased region" description="Basic and acidic residues" evidence="2">
    <location>
        <begin position="14"/>
        <end position="24"/>
    </location>
</feature>
<dbReference type="EMBL" id="JBCNJP010000023">
    <property type="protein sequence ID" value="KAK9057827.1"/>
    <property type="molecule type" value="Genomic_DNA"/>
</dbReference>
<accession>A0AAP0CPD6</accession>
<organism evidence="3 4">
    <name type="scientific">Deinandra increscens subsp. villosa</name>
    <dbReference type="NCBI Taxonomy" id="3103831"/>
    <lineage>
        <taxon>Eukaryota</taxon>
        <taxon>Viridiplantae</taxon>
        <taxon>Streptophyta</taxon>
        <taxon>Embryophyta</taxon>
        <taxon>Tracheophyta</taxon>
        <taxon>Spermatophyta</taxon>
        <taxon>Magnoliopsida</taxon>
        <taxon>eudicotyledons</taxon>
        <taxon>Gunneridae</taxon>
        <taxon>Pentapetalae</taxon>
        <taxon>asterids</taxon>
        <taxon>campanulids</taxon>
        <taxon>Asterales</taxon>
        <taxon>Asteraceae</taxon>
        <taxon>Asteroideae</taxon>
        <taxon>Heliantheae alliance</taxon>
        <taxon>Madieae</taxon>
        <taxon>Madiinae</taxon>
        <taxon>Deinandra</taxon>
    </lineage>
</organism>
<name>A0AAP0CPD6_9ASTR</name>
<evidence type="ECO:0000256" key="1">
    <source>
        <dbReference type="SAM" id="Coils"/>
    </source>
</evidence>
<gene>
    <name evidence="3" type="ORF">SSX86_022665</name>
</gene>
<keyword evidence="1" id="KW-0175">Coiled coil</keyword>
<proteinExistence type="predicted"/>
<evidence type="ECO:0000313" key="3">
    <source>
        <dbReference type="EMBL" id="KAK9057827.1"/>
    </source>
</evidence>
<keyword evidence="4" id="KW-1185">Reference proteome</keyword>
<dbReference type="Proteomes" id="UP001408789">
    <property type="component" value="Unassembled WGS sequence"/>
</dbReference>
<reference evidence="3 4" key="1">
    <citation type="submission" date="2024-04" db="EMBL/GenBank/DDBJ databases">
        <title>The reference genome of an endangered Asteraceae, Deinandra increscens subsp. villosa, native to the Central Coast of California.</title>
        <authorList>
            <person name="Guilliams M."/>
            <person name="Hasenstab-Lehman K."/>
            <person name="Meyer R."/>
            <person name="Mcevoy S."/>
        </authorList>
    </citation>
    <scope>NUCLEOTIDE SEQUENCE [LARGE SCALE GENOMIC DNA]</scope>
    <source>
        <tissue evidence="3">Leaf</tissue>
    </source>
</reference>
<dbReference type="PANTHER" id="PTHR31016:SF20">
    <property type="entry name" value="HEAT-INDUCIBLE TRANSCRIPTION REPRESSOR-RELATED"/>
    <property type="match status" value="1"/>
</dbReference>
<evidence type="ECO:0000313" key="4">
    <source>
        <dbReference type="Proteomes" id="UP001408789"/>
    </source>
</evidence>
<feature type="compositionally biased region" description="Low complexity" evidence="2">
    <location>
        <begin position="28"/>
        <end position="39"/>
    </location>
</feature>
<sequence length="312" mass="35704">MAYRRRQGLSRSSTFKDEILRPPDQDDATTSSAAPPHTSSDPRLDSFRSSGAFHSSFKNRFHHFSSATFDDTSMRSMNEPRGFWGVLARKATSILKDDNPHQSNTSGSKKPETVSFSTSSQFTGIKVHHQYESLENSRKTDNRTLSMRLDRIMPTINQIGDAIGNALEEEKKTQDIVYETQSQRNQETQLQASRNVAMATAAKVKQLARELKTVTEELELAKERCCQLEEENKLLREGREQSDHSADDMIRVQLETLLAEKGRLAHENSVFARENRYLREIVEFHQMNMRDMVYLDEGIKETTQDPATRLDL</sequence>
<dbReference type="AlphaFoldDB" id="A0AAP0CPD6"/>
<feature type="region of interest" description="Disordered" evidence="2">
    <location>
        <begin position="1"/>
        <end position="47"/>
    </location>
</feature>
<dbReference type="PANTHER" id="PTHR31016">
    <property type="entry name" value="OS04G0228100 PROTEIN"/>
    <property type="match status" value="1"/>
</dbReference>
<feature type="coiled-coil region" evidence="1">
    <location>
        <begin position="197"/>
        <end position="224"/>
    </location>
</feature>
<feature type="compositionally biased region" description="Polar residues" evidence="2">
    <location>
        <begin position="101"/>
        <end position="117"/>
    </location>
</feature>
<comment type="caution">
    <text evidence="3">The sequence shown here is derived from an EMBL/GenBank/DDBJ whole genome shotgun (WGS) entry which is preliminary data.</text>
</comment>